<organism evidence="2 3">
    <name type="scientific">Treponema rectale</name>
    <dbReference type="NCBI Taxonomy" id="744512"/>
    <lineage>
        <taxon>Bacteria</taxon>
        <taxon>Pseudomonadati</taxon>
        <taxon>Spirochaetota</taxon>
        <taxon>Spirochaetia</taxon>
        <taxon>Spirochaetales</taxon>
        <taxon>Treponemataceae</taxon>
        <taxon>Treponema</taxon>
    </lineage>
</organism>
<dbReference type="EMBL" id="CP031517">
    <property type="protein sequence ID" value="QOS39287.1"/>
    <property type="molecule type" value="Genomic_DNA"/>
</dbReference>
<dbReference type="SUPFAM" id="SSF52540">
    <property type="entry name" value="P-loop containing nucleoside triphosphate hydrolases"/>
    <property type="match status" value="1"/>
</dbReference>
<dbReference type="InterPro" id="IPR027417">
    <property type="entry name" value="P-loop_NTPase"/>
</dbReference>
<name>A0A7M1XIT0_9SPIR</name>
<evidence type="ECO:0000313" key="2">
    <source>
        <dbReference type="EMBL" id="QOS39287.1"/>
    </source>
</evidence>
<dbReference type="Pfam" id="PF13558">
    <property type="entry name" value="SbcC_Walker_B"/>
    <property type="match status" value="1"/>
</dbReference>
<dbReference type="Gene3D" id="3.40.50.300">
    <property type="entry name" value="P-loop containing nucleotide triphosphate hydrolases"/>
    <property type="match status" value="1"/>
</dbReference>
<proteinExistence type="predicted"/>
<dbReference type="Gene3D" id="3.40.1140.10">
    <property type="match status" value="1"/>
</dbReference>
<reference evidence="2 3" key="1">
    <citation type="submission" date="2018-08" db="EMBL/GenBank/DDBJ databases">
        <title>The first complete genome of Treponema rectale (CHPAT), a commensal spirochete of the bovine rectum.</title>
        <authorList>
            <person name="Staton G.J."/>
            <person name="Clegg S.R."/>
            <person name="Carter S.D."/>
            <person name="Radford A.D."/>
            <person name="Darby A."/>
            <person name="Hall N."/>
            <person name="Birtles R.J."/>
            <person name="Evans N.J."/>
        </authorList>
    </citation>
    <scope>NUCLEOTIDE SEQUENCE [LARGE SCALE GENOMIC DNA]</scope>
    <source>
        <strain evidence="2 3">CHPA</strain>
    </source>
</reference>
<dbReference type="GO" id="GO:0000731">
    <property type="term" value="P:DNA synthesis involved in DNA repair"/>
    <property type="evidence" value="ECO:0007669"/>
    <property type="project" value="TreeGrafter"/>
</dbReference>
<dbReference type="AlphaFoldDB" id="A0A7M1XIT0"/>
<protein>
    <submittedName>
        <fullName evidence="2">Uncharacterized protein</fullName>
    </submittedName>
</protein>
<dbReference type="KEGG" id="trc:DYE49_01995"/>
<dbReference type="Pfam" id="PF13555">
    <property type="entry name" value="AAA_29"/>
    <property type="match status" value="1"/>
</dbReference>
<keyword evidence="1" id="KW-0175">Coiled coil</keyword>
<accession>A0A7M1XIT0</accession>
<evidence type="ECO:0000313" key="3">
    <source>
        <dbReference type="Proteomes" id="UP000593591"/>
    </source>
</evidence>
<dbReference type="Proteomes" id="UP000593591">
    <property type="component" value="Chromosome"/>
</dbReference>
<feature type="coiled-coil region" evidence="1">
    <location>
        <begin position="288"/>
        <end position="336"/>
    </location>
</feature>
<gene>
    <name evidence="2" type="ORF">DYE49_01995</name>
</gene>
<dbReference type="GO" id="GO:0006302">
    <property type="term" value="P:double-strand break repair"/>
    <property type="evidence" value="ECO:0007669"/>
    <property type="project" value="TreeGrafter"/>
</dbReference>
<dbReference type="PANTHER" id="PTHR32182:SF0">
    <property type="entry name" value="DNA REPLICATION AND REPAIR PROTEIN RECF"/>
    <property type="match status" value="1"/>
</dbReference>
<evidence type="ECO:0000256" key="1">
    <source>
        <dbReference type="SAM" id="Coils"/>
    </source>
</evidence>
<dbReference type="PANTHER" id="PTHR32182">
    <property type="entry name" value="DNA REPLICATION AND REPAIR PROTEIN RECF"/>
    <property type="match status" value="1"/>
</dbReference>
<sequence>MKTLQKLRLINWHYFANVTTDIKNITFLTGPNGTGKSTIIDALQIIILGTTRPDNFNKAANEKGRSGRNLISYLRGQTGVKDDGSVVNLRSGNPFTSYIAIEIFDDVEQKTFTVGACFDVDTSDRIDKHYFYLDSGFPENGFSNSDTEKVKSKVRPMMYRELAAYVRENYKVNHFRFFDTDTDYQAFIKEAFGNLPDKYFALFKKAVSFAPISNISSFITEYICDADLNVDITPMQKNIEQYKILESQAKELKSKVEILQKIQETYTELRSYDKRIDMLNYVNARVSYEESKKKIDVLNERLKKDNDRLALIGDELGRLDSQLEDLNSDLNSYNAKRLQNDNYSLTEKLSMKKEGIMRQISSIQIQINQVITTLTKYADAYDRTCQEFVNYYRDFDASKLGEEIKEPFEQLLDLCQDISIEAKNIMQSIDNNEVDFESVKTFRNDMDTMREQAISLRSTLNKEFYNVSGKLQALQSDLSAVNQGKKPFDKLGPVYMNIKEALETSLKARHSDAYVNIYCDLVDVNDPEWTMALEAVLFNQKFNFFVNPRYYEEANRLLKELTDTYHYYHVSLVDTERLLANEIVADEGSVAELVDTKDKGARAYTDYLLGHIRKCYTFEEARDSGSGLLSDCTGYRAFATWYLNKANARIFYLGTQVSNNAKAISSADYQAMNKRYSLISEALNKLQNLLTLQVMSEAECETYAADIAKANDVAPLQANIAEVENEMKSVAKGDMSAVDSKILDLQQKSKELNARRNDLLTERGQILADTNRINGEDLPAATSVMSENKKALDAFEADVVNEEYEPFFNKLLDEQGLTLAQIRVEAYREFVQAQNKTNRDRSTLMKLRSDYCAQYHLNYDLQNEKSNAEFDRELETISKVMLPDYETKIAKAHEDSIREFKDDFIYKLRTAIETVYSQIDELNKALSDSHFGRDSYQFKVSPNKDYLEYYNMIMDPLLLKAGDAENLFMEKYKSTMDDLFGLISSSTSATGEQREQVLRNIHTFTTYTTYIIFDLLVTRGLGENTQTISLGRSFTSQSGGETQTPFYISILASFAQLCRVNNAADSNTLRLVIFDEAFSKMDSARIMKSTDLLRQFGLQCILSTPSEKLRDLVSYVDLILVTIHEDKRKRSYIDVYQEKNKREGKVVEEPVENNDGTQMRIPDANAISIKDK</sequence>
<feature type="coiled-coil region" evidence="1">
    <location>
        <begin position="235"/>
        <end position="262"/>
    </location>
</feature>